<sequence length="1070" mass="114468">MANVQHDLESILSACLSPENMRRAQAEAALKALCKQRDILLMLLLTVRHSESAEVRLLGSQTLRRNLKVHWRQLSKEARDSLKVGLLEALSAEPVTSVRRALSIVVATISQTDVPAGEWPALLPWLHQCTQSSNEAHRETALVLLCSLTETIGEYMRPHFGSLVQVAAAGLRDSSARVRMEALQAVSTLVQWVGEEPEIRIFRELVPSLLQMAQMGLTSGDEHAAIDACELFIDLIEAPAPVMGPVIPDLVRWCMQATTTTSYDLATREMTLQVVEWLARYKPKQLAKSGTVRPVVAALCALCAEPEPPEHNNDDQQSASKFAAQALDVLALNLPSKHVLPEALSFAQTAIQSPDPHQRAAACTVIVDVAEGCADAVRKQLTLILQIVGTGARDGEAKVRGQAMFALGELAGNCQPEMSAHAREALPCVFAAMAEDNPTLQQQACYALDSFCEHLEEEITEFLEPLLARLSEVLGRRGSVESQLSALGAISSAAAAAGSGFRPYAAAVLPLLRSYMNIAEKEMLPCRARATEAVGIIACAVGKEAMGTSIPDFIAVALQGMALDNTELREYTNGMLGHLAETLGKEFTPFLPAAVQAAIASCSQDDGVAEDNSDEEGTAETKSESIGSDDEADEEGDDEDDEDPSRRLNVRTGVLDEKAAATQALGVYARETLAHYAPYIEQTLGVLLRMASYFHDDVREQAYEALSFLVAATTKAFPADAQGEVSPHTAHVVDEAMPALLQAVEKDDDKEAVSVAVTAAAEIVRGCGPTACAQHLPALIDAVSKVARGEALCQVAESDDEEPLEDEEESEENPDENLLVAVGDALPILARALGPDAYAPIFAQQHADVLLKWTRASQPDAVRAAGVGALAEVARELGAHMVPYTGRLWPLLLRELRHDSAANRRNAAFAAGVLVQAVPGAAAPHLPTLLQALHPLFRAEEDPGTRDNAAGAVGRIIAIIGSQVPLEQVVPVLLHALPLQEDMDEAEAVYGSLCGLLLHPDTAPRVAPVLPQILQALGAVLTTEDVQEGVRRQVAQCLVQLQSDSSISALLTALPQEQRSALAKFASHAA</sequence>
<dbReference type="Pfam" id="PF13513">
    <property type="entry name" value="HEAT_EZ"/>
    <property type="match status" value="1"/>
</dbReference>
<protein>
    <recommendedName>
        <fullName evidence="9">Importin N-terminal domain-containing protein</fullName>
    </recommendedName>
</protein>
<dbReference type="InterPro" id="IPR040122">
    <property type="entry name" value="Importin_beta"/>
</dbReference>
<evidence type="ECO:0000259" key="9">
    <source>
        <dbReference type="PROSITE" id="PS50166"/>
    </source>
</evidence>
<dbReference type="Pfam" id="PF25780">
    <property type="entry name" value="TPR_IPO5"/>
    <property type="match status" value="1"/>
</dbReference>
<dbReference type="InterPro" id="IPR016024">
    <property type="entry name" value="ARM-type_fold"/>
</dbReference>
<gene>
    <name evidence="10" type="ORF">WJX75_003705</name>
</gene>
<dbReference type="Proteomes" id="UP001491310">
    <property type="component" value="Unassembled WGS sequence"/>
</dbReference>
<dbReference type="Gene3D" id="1.25.10.10">
    <property type="entry name" value="Leucine-rich Repeat Variant"/>
    <property type="match status" value="1"/>
</dbReference>
<feature type="compositionally biased region" description="Acidic residues" evidence="8">
    <location>
        <begin position="797"/>
        <end position="815"/>
    </location>
</feature>
<comment type="subcellular location">
    <subcellularLocation>
        <location evidence="2">Cytoplasm</location>
    </subcellularLocation>
    <subcellularLocation>
        <location evidence="1">Nucleus</location>
    </subcellularLocation>
</comment>
<proteinExistence type="predicted"/>
<evidence type="ECO:0000256" key="7">
    <source>
        <dbReference type="ARBA" id="ARBA00023242"/>
    </source>
</evidence>
<keyword evidence="5" id="KW-0677">Repeat</keyword>
<comment type="caution">
    <text evidence="10">The sequence shown here is derived from an EMBL/GenBank/DDBJ whole genome shotgun (WGS) entry which is preliminary data.</text>
</comment>
<keyword evidence="6" id="KW-0653">Protein transport</keyword>
<accession>A0ABR2YHJ4</accession>
<evidence type="ECO:0000256" key="6">
    <source>
        <dbReference type="ARBA" id="ARBA00022927"/>
    </source>
</evidence>
<dbReference type="InterPro" id="IPR011989">
    <property type="entry name" value="ARM-like"/>
</dbReference>
<evidence type="ECO:0000256" key="3">
    <source>
        <dbReference type="ARBA" id="ARBA00022448"/>
    </source>
</evidence>
<keyword evidence="4" id="KW-0963">Cytoplasm</keyword>
<evidence type="ECO:0000256" key="8">
    <source>
        <dbReference type="SAM" id="MobiDB-lite"/>
    </source>
</evidence>
<dbReference type="PANTHER" id="PTHR10527">
    <property type="entry name" value="IMPORTIN BETA"/>
    <property type="match status" value="1"/>
</dbReference>
<feature type="region of interest" description="Disordered" evidence="8">
    <location>
        <begin position="605"/>
        <end position="652"/>
    </location>
</feature>
<keyword evidence="3" id="KW-0813">Transport</keyword>
<evidence type="ECO:0000313" key="10">
    <source>
        <dbReference type="EMBL" id="KAK9905642.1"/>
    </source>
</evidence>
<keyword evidence="11" id="KW-1185">Reference proteome</keyword>
<feature type="compositionally biased region" description="Acidic residues" evidence="8">
    <location>
        <begin position="627"/>
        <end position="643"/>
    </location>
</feature>
<dbReference type="Pfam" id="PF03810">
    <property type="entry name" value="IBN_N"/>
    <property type="match status" value="1"/>
</dbReference>
<evidence type="ECO:0000256" key="1">
    <source>
        <dbReference type="ARBA" id="ARBA00004123"/>
    </source>
</evidence>
<dbReference type="InterPro" id="IPR057672">
    <property type="entry name" value="TPR_IPO4/5"/>
</dbReference>
<organism evidence="10 11">
    <name type="scientific">Coccomyxa subellipsoidea</name>
    <dbReference type="NCBI Taxonomy" id="248742"/>
    <lineage>
        <taxon>Eukaryota</taxon>
        <taxon>Viridiplantae</taxon>
        <taxon>Chlorophyta</taxon>
        <taxon>core chlorophytes</taxon>
        <taxon>Trebouxiophyceae</taxon>
        <taxon>Trebouxiophyceae incertae sedis</taxon>
        <taxon>Coccomyxaceae</taxon>
        <taxon>Coccomyxa</taxon>
    </lineage>
</organism>
<dbReference type="PROSITE" id="PS50166">
    <property type="entry name" value="IMPORTIN_B_NT"/>
    <property type="match status" value="1"/>
</dbReference>
<evidence type="ECO:0000256" key="5">
    <source>
        <dbReference type="ARBA" id="ARBA00022737"/>
    </source>
</evidence>
<feature type="region of interest" description="Disordered" evidence="8">
    <location>
        <begin position="796"/>
        <end position="815"/>
    </location>
</feature>
<reference evidence="10 11" key="1">
    <citation type="journal article" date="2024" name="Nat. Commun.">
        <title>Phylogenomics reveals the evolutionary origins of lichenization in chlorophyte algae.</title>
        <authorList>
            <person name="Puginier C."/>
            <person name="Libourel C."/>
            <person name="Otte J."/>
            <person name="Skaloud P."/>
            <person name="Haon M."/>
            <person name="Grisel S."/>
            <person name="Petersen M."/>
            <person name="Berrin J.G."/>
            <person name="Delaux P.M."/>
            <person name="Dal Grande F."/>
            <person name="Keller J."/>
        </authorList>
    </citation>
    <scope>NUCLEOTIDE SEQUENCE [LARGE SCALE GENOMIC DNA]</scope>
    <source>
        <strain evidence="10 11">SAG 216-7</strain>
    </source>
</reference>
<dbReference type="EMBL" id="JALJOT010000011">
    <property type="protein sequence ID" value="KAK9905642.1"/>
    <property type="molecule type" value="Genomic_DNA"/>
</dbReference>
<name>A0ABR2YHJ4_9CHLO</name>
<feature type="compositionally biased region" description="Acidic residues" evidence="8">
    <location>
        <begin position="607"/>
        <end position="618"/>
    </location>
</feature>
<feature type="domain" description="Importin N-terminal" evidence="9">
    <location>
        <begin position="26"/>
        <end position="92"/>
    </location>
</feature>
<dbReference type="InterPro" id="IPR001494">
    <property type="entry name" value="Importin-beta_N"/>
</dbReference>
<keyword evidence="7" id="KW-0539">Nucleus</keyword>
<evidence type="ECO:0000313" key="11">
    <source>
        <dbReference type="Proteomes" id="UP001491310"/>
    </source>
</evidence>
<evidence type="ECO:0000256" key="4">
    <source>
        <dbReference type="ARBA" id="ARBA00022490"/>
    </source>
</evidence>
<dbReference type="SMART" id="SM00913">
    <property type="entry name" value="IBN_N"/>
    <property type="match status" value="1"/>
</dbReference>
<dbReference type="SUPFAM" id="SSF48371">
    <property type="entry name" value="ARM repeat"/>
    <property type="match status" value="2"/>
</dbReference>
<evidence type="ECO:0000256" key="2">
    <source>
        <dbReference type="ARBA" id="ARBA00004496"/>
    </source>
</evidence>